<organism evidence="3 4">
    <name type="scientific">Aphis craccivora</name>
    <name type="common">Cowpea aphid</name>
    <dbReference type="NCBI Taxonomy" id="307492"/>
    <lineage>
        <taxon>Eukaryota</taxon>
        <taxon>Metazoa</taxon>
        <taxon>Ecdysozoa</taxon>
        <taxon>Arthropoda</taxon>
        <taxon>Hexapoda</taxon>
        <taxon>Insecta</taxon>
        <taxon>Pterygota</taxon>
        <taxon>Neoptera</taxon>
        <taxon>Paraneoptera</taxon>
        <taxon>Hemiptera</taxon>
        <taxon>Sternorrhyncha</taxon>
        <taxon>Aphidomorpha</taxon>
        <taxon>Aphidoidea</taxon>
        <taxon>Aphididae</taxon>
        <taxon>Aphidini</taxon>
        <taxon>Aphis</taxon>
        <taxon>Aphis</taxon>
    </lineage>
</organism>
<dbReference type="PROSITE" id="PS00028">
    <property type="entry name" value="ZINC_FINGER_C2H2_1"/>
    <property type="match status" value="1"/>
</dbReference>
<dbReference type="EMBL" id="VUJU01008084">
    <property type="protein sequence ID" value="KAF0735695.1"/>
    <property type="molecule type" value="Genomic_DNA"/>
</dbReference>
<feature type="region of interest" description="Disordered" evidence="1">
    <location>
        <begin position="499"/>
        <end position="518"/>
    </location>
</feature>
<evidence type="ECO:0000256" key="1">
    <source>
        <dbReference type="SAM" id="MobiDB-lite"/>
    </source>
</evidence>
<dbReference type="InterPro" id="IPR013087">
    <property type="entry name" value="Znf_C2H2_type"/>
</dbReference>
<comment type="caution">
    <text evidence="3">The sequence shown here is derived from an EMBL/GenBank/DDBJ whole genome shotgun (WGS) entry which is preliminary data.</text>
</comment>
<name>A0A6G0X6Q3_APHCR</name>
<accession>A0A6G0X6Q3</accession>
<evidence type="ECO:0000313" key="4">
    <source>
        <dbReference type="Proteomes" id="UP000478052"/>
    </source>
</evidence>
<keyword evidence="4" id="KW-1185">Reference proteome</keyword>
<proteinExistence type="predicted"/>
<sequence length="518" mass="59899">MITNSMKDEAVNLPTSKREEIVFEKKHVNGNKYNFMFIICPFCNAKFITEDNIINHIQINHCLNSIQNERPYTPSEDTLIAIASAINFLSSSHSFHITSGQIFYLIKSYGYKIKDIQQMDTIIVENMKCIQYYINCKYEVLNRYGHVEKVIEYIKLKNMEQSIIANMRDMVLKAAGEYVGSNFKTKKLGKKKTAKLVQDSVKIFDSSAAKNFAEYLNALKIQQNVPYQPQITLVNFPEVFANPPTQQKGDFSNMFWKNVFDCHSIRSMDNSISFSISCIVHNRSDDVNLSEVEFHVYKLIEMKKNIIKMNIVTQYIDIFESQIEKFIAKDNKMILTHIELLHANVLNNVEFCLKNFISKLDNWWMHPYVRYHPSFRSSENSSLLQVDLTTQPTSCLTFFKEDTTNRLFVLACLHLYFGNTILSHNHTIYTENKLISNGFRHISHGFPGKQLVNVIFQSTNLSVKTANQNHRNGSSGYLLRCHAYADRCTNNAQFIQHPDISQHPDVPQHPNLLQHPAS</sequence>
<protein>
    <recommendedName>
        <fullName evidence="2">C2H2-type domain-containing protein</fullName>
    </recommendedName>
</protein>
<reference evidence="3 4" key="1">
    <citation type="submission" date="2019-08" db="EMBL/GenBank/DDBJ databases">
        <title>Whole genome of Aphis craccivora.</title>
        <authorList>
            <person name="Voronova N.V."/>
            <person name="Shulinski R.S."/>
            <person name="Bandarenka Y.V."/>
            <person name="Zhorov D.G."/>
            <person name="Warner D."/>
        </authorList>
    </citation>
    <scope>NUCLEOTIDE SEQUENCE [LARGE SCALE GENOMIC DNA]</scope>
    <source>
        <strain evidence="3">180601</strain>
        <tissue evidence="3">Whole Body</tissue>
    </source>
</reference>
<evidence type="ECO:0000259" key="2">
    <source>
        <dbReference type="PROSITE" id="PS00028"/>
    </source>
</evidence>
<evidence type="ECO:0000313" key="3">
    <source>
        <dbReference type="EMBL" id="KAF0735695.1"/>
    </source>
</evidence>
<feature type="domain" description="C2H2-type" evidence="2">
    <location>
        <begin position="40"/>
        <end position="61"/>
    </location>
</feature>
<dbReference type="OrthoDB" id="6077919at2759"/>
<dbReference type="AlphaFoldDB" id="A0A6G0X6Q3"/>
<dbReference type="Proteomes" id="UP000478052">
    <property type="component" value="Unassembled WGS sequence"/>
</dbReference>
<gene>
    <name evidence="3" type="ORF">FWK35_00029356</name>
</gene>